<feature type="transmembrane region" description="Helical" evidence="1">
    <location>
        <begin position="149"/>
        <end position="170"/>
    </location>
</feature>
<evidence type="ECO:0000313" key="3">
    <source>
        <dbReference type="EMBL" id="KAF2257237.1"/>
    </source>
</evidence>
<feature type="domain" description="DUF2470" evidence="2">
    <location>
        <begin position="12"/>
        <end position="85"/>
    </location>
</feature>
<name>A0A6A6J4E2_9PLEO</name>
<dbReference type="GeneID" id="54581051"/>
<proteinExistence type="predicted"/>
<dbReference type="AlphaFoldDB" id="A0A6A6J4E2"/>
<keyword evidence="4" id="KW-1185">Reference proteome</keyword>
<dbReference type="OrthoDB" id="5553410at2759"/>
<dbReference type="PANTHER" id="PTHR37783">
    <property type="entry name" value="MEMBRANE PROTEIN, PUTATIVE (AFU_ORTHOLOGUE AFUA_1G04315)-RELATED"/>
    <property type="match status" value="1"/>
</dbReference>
<dbReference type="Pfam" id="PF10615">
    <property type="entry name" value="DUF2470"/>
    <property type="match status" value="1"/>
</dbReference>
<dbReference type="Gene3D" id="3.20.180.10">
    <property type="entry name" value="PNP-oxidase-like"/>
    <property type="match status" value="1"/>
</dbReference>
<evidence type="ECO:0000259" key="2">
    <source>
        <dbReference type="Pfam" id="PF10615"/>
    </source>
</evidence>
<dbReference type="InterPro" id="IPR019595">
    <property type="entry name" value="DUF2470"/>
</dbReference>
<sequence length="225" mass="25923">MATPEAQESAAKERIIKHMNADHSDSVRRYLEAFQKKSFYQVRHAKMTDITVNVMKFDCGGEQVTIPFDPPMKSLREARERVVQLDKDALQALGRSDISITKYIPPYVHPLHLFNFSQCFIVYVVFSRASNFSAGSILYDSVLFHFPGFANFCLAIQPYLISIMVGIHVYETVLMVRKLARHGLTPFERLWWAWTGSCFVEGVTSFKRLDALIAEKRREKEAKKH</sequence>
<evidence type="ECO:0000256" key="1">
    <source>
        <dbReference type="SAM" id="Phobius"/>
    </source>
</evidence>
<protein>
    <submittedName>
        <fullName evidence="3">Integral membrane protein-like protein</fullName>
    </submittedName>
</protein>
<gene>
    <name evidence="3" type="ORF">BU26DRAFT_513938</name>
</gene>
<keyword evidence="1" id="KW-1133">Transmembrane helix</keyword>
<evidence type="ECO:0000313" key="4">
    <source>
        <dbReference type="Proteomes" id="UP000800094"/>
    </source>
</evidence>
<dbReference type="RefSeq" id="XP_033692241.1">
    <property type="nucleotide sequence ID" value="XM_033827721.1"/>
</dbReference>
<keyword evidence="1" id="KW-0472">Membrane</keyword>
<accession>A0A6A6J4E2</accession>
<dbReference type="EMBL" id="ML987189">
    <property type="protein sequence ID" value="KAF2257237.1"/>
    <property type="molecule type" value="Genomic_DNA"/>
</dbReference>
<keyword evidence="1" id="KW-0812">Transmembrane</keyword>
<dbReference type="PANTHER" id="PTHR37783:SF1">
    <property type="entry name" value="MEMBRANE PROTEIN, PUTATIVE (AFU_ORTHOLOGUE AFUA_1G04315)-RELATED"/>
    <property type="match status" value="1"/>
</dbReference>
<dbReference type="InterPro" id="IPR037119">
    <property type="entry name" value="Haem_oxidase_HugZ-like_sf"/>
</dbReference>
<reference evidence="3" key="1">
    <citation type="journal article" date="2020" name="Stud. Mycol.">
        <title>101 Dothideomycetes genomes: a test case for predicting lifestyles and emergence of pathogens.</title>
        <authorList>
            <person name="Haridas S."/>
            <person name="Albert R."/>
            <person name="Binder M."/>
            <person name="Bloem J."/>
            <person name="Labutti K."/>
            <person name="Salamov A."/>
            <person name="Andreopoulos B."/>
            <person name="Baker S."/>
            <person name="Barry K."/>
            <person name="Bills G."/>
            <person name="Bluhm B."/>
            <person name="Cannon C."/>
            <person name="Castanera R."/>
            <person name="Culley D."/>
            <person name="Daum C."/>
            <person name="Ezra D."/>
            <person name="Gonzalez J."/>
            <person name="Henrissat B."/>
            <person name="Kuo A."/>
            <person name="Liang C."/>
            <person name="Lipzen A."/>
            <person name="Lutzoni F."/>
            <person name="Magnuson J."/>
            <person name="Mondo S."/>
            <person name="Nolan M."/>
            <person name="Ohm R."/>
            <person name="Pangilinan J."/>
            <person name="Park H.-J."/>
            <person name="Ramirez L."/>
            <person name="Alfaro M."/>
            <person name="Sun H."/>
            <person name="Tritt A."/>
            <person name="Yoshinaga Y."/>
            <person name="Zwiers L.-H."/>
            <person name="Turgeon B."/>
            <person name="Goodwin S."/>
            <person name="Spatafora J."/>
            <person name="Crous P."/>
            <person name="Grigoriev I."/>
        </authorList>
    </citation>
    <scope>NUCLEOTIDE SEQUENCE</scope>
    <source>
        <strain evidence="3">CBS 122368</strain>
    </source>
</reference>
<dbReference type="Proteomes" id="UP000800094">
    <property type="component" value="Unassembled WGS sequence"/>
</dbReference>
<organism evidence="3 4">
    <name type="scientific">Trematosphaeria pertusa</name>
    <dbReference type="NCBI Taxonomy" id="390896"/>
    <lineage>
        <taxon>Eukaryota</taxon>
        <taxon>Fungi</taxon>
        <taxon>Dikarya</taxon>
        <taxon>Ascomycota</taxon>
        <taxon>Pezizomycotina</taxon>
        <taxon>Dothideomycetes</taxon>
        <taxon>Pleosporomycetidae</taxon>
        <taxon>Pleosporales</taxon>
        <taxon>Massarineae</taxon>
        <taxon>Trematosphaeriaceae</taxon>
        <taxon>Trematosphaeria</taxon>
    </lineage>
</organism>